<name>A0A1I3SE82_9SPHI</name>
<keyword evidence="4" id="KW-0472">Membrane</keyword>
<dbReference type="InterPro" id="IPR011990">
    <property type="entry name" value="TPR-like_helical_dom_sf"/>
</dbReference>
<dbReference type="EMBL" id="FOQO01000011">
    <property type="protein sequence ID" value="SFJ56710.1"/>
    <property type="molecule type" value="Genomic_DNA"/>
</dbReference>
<feature type="chain" id="PRO_5011687488" evidence="7">
    <location>
        <begin position="21"/>
        <end position="555"/>
    </location>
</feature>
<keyword evidence="3 7" id="KW-0732">Signal</keyword>
<dbReference type="AlphaFoldDB" id="A0A1I3SE82"/>
<organism evidence="10 11">
    <name type="scientific">Parapedobacter indicus</name>
    <dbReference type="NCBI Taxonomy" id="1477437"/>
    <lineage>
        <taxon>Bacteria</taxon>
        <taxon>Pseudomonadati</taxon>
        <taxon>Bacteroidota</taxon>
        <taxon>Sphingobacteriia</taxon>
        <taxon>Sphingobacteriales</taxon>
        <taxon>Sphingobacteriaceae</taxon>
        <taxon>Parapedobacter</taxon>
    </lineage>
</organism>
<proteinExistence type="inferred from homology"/>
<feature type="signal peptide" evidence="7">
    <location>
        <begin position="1"/>
        <end position="20"/>
    </location>
</feature>
<dbReference type="PROSITE" id="PS51257">
    <property type="entry name" value="PROKAR_LIPOPROTEIN"/>
    <property type="match status" value="1"/>
</dbReference>
<evidence type="ECO:0000256" key="4">
    <source>
        <dbReference type="ARBA" id="ARBA00023136"/>
    </source>
</evidence>
<evidence type="ECO:0000256" key="6">
    <source>
        <dbReference type="SAM" id="MobiDB-lite"/>
    </source>
</evidence>
<dbReference type="SUPFAM" id="SSF48452">
    <property type="entry name" value="TPR-like"/>
    <property type="match status" value="1"/>
</dbReference>
<dbReference type="Pfam" id="PF07980">
    <property type="entry name" value="SusD_RagB"/>
    <property type="match status" value="1"/>
</dbReference>
<dbReference type="GO" id="GO:0009279">
    <property type="term" value="C:cell outer membrane"/>
    <property type="evidence" value="ECO:0007669"/>
    <property type="project" value="UniProtKB-SubCell"/>
</dbReference>
<dbReference type="Proteomes" id="UP000198670">
    <property type="component" value="Unassembled WGS sequence"/>
</dbReference>
<protein>
    <submittedName>
        <fullName evidence="10">RagB/SusD domain-containing protein</fullName>
    </submittedName>
</protein>
<dbReference type="InterPro" id="IPR012944">
    <property type="entry name" value="SusD_RagB_dom"/>
</dbReference>
<evidence type="ECO:0000259" key="9">
    <source>
        <dbReference type="Pfam" id="PF14322"/>
    </source>
</evidence>
<evidence type="ECO:0000313" key="10">
    <source>
        <dbReference type="EMBL" id="SFJ56710.1"/>
    </source>
</evidence>
<feature type="region of interest" description="Disordered" evidence="6">
    <location>
        <begin position="535"/>
        <end position="555"/>
    </location>
</feature>
<evidence type="ECO:0000256" key="2">
    <source>
        <dbReference type="ARBA" id="ARBA00006275"/>
    </source>
</evidence>
<dbReference type="InterPro" id="IPR033985">
    <property type="entry name" value="SusD-like_N"/>
</dbReference>
<evidence type="ECO:0000256" key="7">
    <source>
        <dbReference type="SAM" id="SignalP"/>
    </source>
</evidence>
<dbReference type="Gene3D" id="1.25.40.390">
    <property type="match status" value="1"/>
</dbReference>
<evidence type="ECO:0000313" key="11">
    <source>
        <dbReference type="Proteomes" id="UP000198670"/>
    </source>
</evidence>
<dbReference type="STRING" id="1477437.SAMN05444682_11114"/>
<comment type="subcellular location">
    <subcellularLocation>
        <location evidence="1">Cell outer membrane</location>
    </subcellularLocation>
</comment>
<comment type="similarity">
    <text evidence="2">Belongs to the SusD family.</text>
</comment>
<sequence length="555" mass="63023">MKTVNCLLFIVIATSFFSCSNLLEEDVRSQITDNHLSTAGGWLEGVNASYSFLRSFYGINENGATVTVFGTDEFTNGFDGGLKSFNFYDFGLNPRNGVVNTLWNNLYVAINTCNAVISRAPEVTGLDEALKETRLGEVHFLRAQYYFLLVQLFGPVHLTLEEVQGIQTSAARAPVEDIYATIIEDLNFALGRLPMIASDYGRVTKPATEHLLAKVYLTKAGSAAQQADDYTKAADYAKGVIDNYSFRLLDDFITVFEQGEGEKNDEVIWSIQNSKSFITAGQTACCDGGNTLHTYFLMKYDDLPGMQRDIENGRPWARFRPTRFTLEQLFNRTLDDRYEKSFKRVFYANRPGTYTINGRQITFNTGDTAVFVSDREWSASELSQVNYNVFPPSRQNERVYPTLTKFLDPDRPDPQEMRGSRDFIVFRLADTYLIAAEALMSDNKTDEAIEYVNAVRRRAAKKGNTAEETLANQKQMEVTADQLDIDFILDERARELLGEMTRWFDLVRTGKLVERVKKYNPDAANNIEPFHALRPIPQDQIDRTDTEFPQNEGYQ</sequence>
<evidence type="ECO:0000256" key="1">
    <source>
        <dbReference type="ARBA" id="ARBA00004442"/>
    </source>
</evidence>
<gene>
    <name evidence="10" type="ORF">SAMN05444682_11114</name>
</gene>
<dbReference type="Pfam" id="PF14322">
    <property type="entry name" value="SusD-like_3"/>
    <property type="match status" value="1"/>
</dbReference>
<accession>A0A1I3SE82</accession>
<feature type="domain" description="RagB/SusD" evidence="8">
    <location>
        <begin position="330"/>
        <end position="554"/>
    </location>
</feature>
<reference evidence="10 11" key="1">
    <citation type="submission" date="2016-10" db="EMBL/GenBank/DDBJ databases">
        <authorList>
            <person name="de Groot N.N."/>
        </authorList>
    </citation>
    <scope>NUCLEOTIDE SEQUENCE [LARGE SCALE GENOMIC DNA]</scope>
    <source>
        <strain evidence="10 11">RK1</strain>
    </source>
</reference>
<keyword evidence="11" id="KW-1185">Reference proteome</keyword>
<evidence type="ECO:0000256" key="5">
    <source>
        <dbReference type="ARBA" id="ARBA00023237"/>
    </source>
</evidence>
<evidence type="ECO:0000256" key="3">
    <source>
        <dbReference type="ARBA" id="ARBA00022729"/>
    </source>
</evidence>
<feature type="domain" description="SusD-like N-terminal" evidence="9">
    <location>
        <begin position="86"/>
        <end position="217"/>
    </location>
</feature>
<dbReference type="RefSeq" id="WP_090630002.1">
    <property type="nucleotide sequence ID" value="NZ_FOQO01000011.1"/>
</dbReference>
<dbReference type="OrthoDB" id="5694214at2"/>
<evidence type="ECO:0000259" key="8">
    <source>
        <dbReference type="Pfam" id="PF07980"/>
    </source>
</evidence>
<keyword evidence="5" id="KW-0998">Cell outer membrane</keyword>